<dbReference type="SUPFAM" id="SSF49899">
    <property type="entry name" value="Concanavalin A-like lectins/glucanases"/>
    <property type="match status" value="1"/>
</dbReference>
<sequence>MKNIIFLSLIIVFSFIGTTIKAQQVTFPYDGTNNLTQTTTGTINQGIQINFNDLDVVNNFYTENQTTIYMYIALETDNVLSTWEYPYGDINNTSTLIAVPLVADTNSGASPNYYSVTINPRQYFTSVPAGTTVYGYHLLFRNQFGTGGNNQTVNLYIDLQDAVYSSTCTGGNGNYDDADCDGVLNIIDLDDDNDGILDTVECTTTVGSVYANENMTTAPSTDMRLDGVAGCSSGTADNADGNPNRAGTYKLSNGNMTNYSWGTPTGIISGAVPSYASANAPSGAYMIINAFGSSGLWCESITANLNGNSTSSELVSKTLSAVAPGQYKLGAFFAELTNTNPETASYQFVVKNASTGVVIATKTLYNITQNNKGWQYNETDSFTITSPTDLIISVQQTVNRDTGADIAMDNFTLYQFTCNTDTDGDGIPNYLDLDSDNDGCLDAIEGDENVATAMLVNVGGTLTVGTGSSANNQNLCAGSTCVDANGVPTVVNSGGAADIGADQGQGIGNSQTVGSASSITTQPTNKSIVAGNNTSFSVVASGGSGTRQYQWQVSIDGGVTYSNISNAGVYSNATTSTLNITGATVTINAYLYRVIITQSDYACANVTSSSALLNVFACGGTSEYTLAGDATIDSGNIRITRAVNDQYGTAWSNINYNLNNNISHSFKVYLGTNNANGADGMAYVIRGVGSASSGLTGRGLGYGGITPSVDLEFDTYQNADLGTNDPAADHLSLHHNGDYNSTGIIPGTSDVLLSNIEDGLWHDVTVNWDATTKNLRVTFDGIERYNITRDLVALDFGGNPNVIIGMTGSTGGFNNEQRFCPSPINITSLACYKPATTGAEALPTIHGITALGRAGTDNGNWPMARNGAWTALESKTKGFVVNRVANPSTDIASPVKGMMVYDTTNNCLSINTDGTTTGWKCFNTQTCPTVN</sequence>
<keyword evidence="2" id="KW-1185">Reference proteome</keyword>
<dbReference type="CDD" id="cd01951">
    <property type="entry name" value="lectin_L-type"/>
    <property type="match status" value="1"/>
</dbReference>
<dbReference type="Pfam" id="PF18483">
    <property type="entry name" value="Lectin_L-type_dom"/>
    <property type="match status" value="1"/>
</dbReference>
<evidence type="ECO:0000313" key="1">
    <source>
        <dbReference type="EMBL" id="SEG33044.1"/>
    </source>
</evidence>
<dbReference type="GO" id="GO:0005975">
    <property type="term" value="P:carbohydrate metabolic process"/>
    <property type="evidence" value="ECO:0007669"/>
    <property type="project" value="UniProtKB-ARBA"/>
</dbReference>
<name>A0A1H5ZAE9_9FLAO</name>
<accession>A0A1H5ZAE9</accession>
<proteinExistence type="predicted"/>
<dbReference type="Proteomes" id="UP000236738">
    <property type="component" value="Unassembled WGS sequence"/>
</dbReference>
<dbReference type="RefSeq" id="WP_103913935.1">
    <property type="nucleotide sequence ID" value="NZ_FNUS01000004.1"/>
</dbReference>
<dbReference type="Gene3D" id="2.60.40.10">
    <property type="entry name" value="Immunoglobulins"/>
    <property type="match status" value="1"/>
</dbReference>
<dbReference type="InterPro" id="IPR056573">
    <property type="entry name" value="Lectin_L-type_dom"/>
</dbReference>
<dbReference type="OrthoDB" id="1208848at2"/>
<dbReference type="AlphaFoldDB" id="A0A1H5ZAE9"/>
<organism evidence="1 2">
    <name type="scientific">Halpernia humi</name>
    <dbReference type="NCBI Taxonomy" id="493375"/>
    <lineage>
        <taxon>Bacteria</taxon>
        <taxon>Pseudomonadati</taxon>
        <taxon>Bacteroidota</taxon>
        <taxon>Flavobacteriia</taxon>
        <taxon>Flavobacteriales</taxon>
        <taxon>Weeksellaceae</taxon>
        <taxon>Chryseobacterium group</taxon>
        <taxon>Halpernia</taxon>
    </lineage>
</organism>
<dbReference type="GO" id="GO:0004553">
    <property type="term" value="F:hydrolase activity, hydrolyzing O-glycosyl compounds"/>
    <property type="evidence" value="ECO:0007669"/>
    <property type="project" value="UniProtKB-ARBA"/>
</dbReference>
<dbReference type="InterPro" id="IPR013783">
    <property type="entry name" value="Ig-like_fold"/>
</dbReference>
<dbReference type="Gene3D" id="2.60.120.200">
    <property type="match status" value="1"/>
</dbReference>
<protein>
    <submittedName>
        <fullName evidence="1">Uncharacterized protein</fullName>
    </submittedName>
</protein>
<evidence type="ECO:0000313" key="2">
    <source>
        <dbReference type="Proteomes" id="UP000236738"/>
    </source>
</evidence>
<reference evidence="2" key="1">
    <citation type="submission" date="2016-10" db="EMBL/GenBank/DDBJ databases">
        <authorList>
            <person name="Varghese N."/>
            <person name="Submissions S."/>
        </authorList>
    </citation>
    <scope>NUCLEOTIDE SEQUENCE [LARGE SCALE GENOMIC DNA]</scope>
    <source>
        <strain evidence="2">DSM 21580</strain>
    </source>
</reference>
<dbReference type="EMBL" id="FNUS01000004">
    <property type="protein sequence ID" value="SEG33044.1"/>
    <property type="molecule type" value="Genomic_DNA"/>
</dbReference>
<dbReference type="InterPro" id="IPR013320">
    <property type="entry name" value="ConA-like_dom_sf"/>
</dbReference>
<gene>
    <name evidence="1" type="ORF">SAMN05421847_2055</name>
</gene>